<evidence type="ECO:0000256" key="11">
    <source>
        <dbReference type="ARBA" id="ARBA00023204"/>
    </source>
</evidence>
<evidence type="ECO:0000313" key="16">
    <source>
        <dbReference type="Proteomes" id="UP000244655"/>
    </source>
</evidence>
<dbReference type="SUPFAM" id="SSF53098">
    <property type="entry name" value="Ribonuclease H-like"/>
    <property type="match status" value="1"/>
</dbReference>
<keyword evidence="2 13" id="KW-0963">Cytoplasm</keyword>
<evidence type="ECO:0000256" key="6">
    <source>
        <dbReference type="ARBA" id="ARBA00022763"/>
    </source>
</evidence>
<evidence type="ECO:0000256" key="12">
    <source>
        <dbReference type="ARBA" id="ARBA00029354"/>
    </source>
</evidence>
<evidence type="ECO:0000256" key="9">
    <source>
        <dbReference type="ARBA" id="ARBA00023125"/>
    </source>
</evidence>
<dbReference type="GO" id="GO:0003677">
    <property type="term" value="F:DNA binding"/>
    <property type="evidence" value="ECO:0007669"/>
    <property type="project" value="UniProtKB-KW"/>
</dbReference>
<comment type="similarity">
    <text evidence="1 13">Belongs to the RuvC family.</text>
</comment>
<keyword evidence="5 13" id="KW-0255">Endonuclease</keyword>
<evidence type="ECO:0000256" key="10">
    <source>
        <dbReference type="ARBA" id="ARBA00023172"/>
    </source>
</evidence>
<comment type="subcellular location">
    <subcellularLocation>
        <location evidence="13">Cytoplasm</location>
    </subcellularLocation>
</comment>
<dbReference type="EMBL" id="CP025785">
    <property type="protein sequence ID" value="AWG42430.1"/>
    <property type="molecule type" value="Genomic_DNA"/>
</dbReference>
<keyword evidence="7 13" id="KW-0378">Hydrolase</keyword>
<evidence type="ECO:0000256" key="7">
    <source>
        <dbReference type="ARBA" id="ARBA00022801"/>
    </source>
</evidence>
<evidence type="ECO:0000256" key="3">
    <source>
        <dbReference type="ARBA" id="ARBA00022722"/>
    </source>
</evidence>
<feature type="binding site" evidence="13">
    <location>
        <position position="67"/>
    </location>
    <ligand>
        <name>Mg(2+)</name>
        <dbReference type="ChEBI" id="CHEBI:18420"/>
        <label>2</label>
    </ligand>
</feature>
<keyword evidence="8 13" id="KW-0460">Magnesium</keyword>
<dbReference type="GO" id="GO:0000287">
    <property type="term" value="F:magnesium ion binding"/>
    <property type="evidence" value="ECO:0007669"/>
    <property type="project" value="UniProtKB-UniRule"/>
</dbReference>
<keyword evidence="6 13" id="KW-0227">DNA damage</keyword>
<dbReference type="InterPro" id="IPR012337">
    <property type="entry name" value="RNaseH-like_sf"/>
</dbReference>
<dbReference type="InterPro" id="IPR036397">
    <property type="entry name" value="RNaseH_sf"/>
</dbReference>
<keyword evidence="16" id="KW-1185">Reference proteome</keyword>
<comment type="cofactor">
    <cofactor evidence="13">
        <name>Mg(2+)</name>
        <dbReference type="ChEBI" id="CHEBI:18420"/>
    </cofactor>
    <text evidence="13">Binds 2 Mg(2+) ion per subunit.</text>
</comment>
<dbReference type="NCBIfam" id="TIGR00228">
    <property type="entry name" value="ruvC"/>
    <property type="match status" value="1"/>
</dbReference>
<dbReference type="GO" id="GO:0008821">
    <property type="term" value="F:crossover junction DNA endonuclease activity"/>
    <property type="evidence" value="ECO:0007669"/>
    <property type="project" value="UniProtKB-UniRule"/>
</dbReference>
<dbReference type="GO" id="GO:0048476">
    <property type="term" value="C:Holliday junction resolvase complex"/>
    <property type="evidence" value="ECO:0007669"/>
    <property type="project" value="UniProtKB-UniRule"/>
</dbReference>
<gene>
    <name evidence="13" type="primary">ruvC</name>
    <name evidence="15" type="ORF">CR532_00115</name>
</gene>
<dbReference type="GO" id="GO:0006310">
    <property type="term" value="P:DNA recombination"/>
    <property type="evidence" value="ECO:0007669"/>
    <property type="project" value="UniProtKB-UniRule"/>
</dbReference>
<dbReference type="PANTHER" id="PTHR30194:SF3">
    <property type="entry name" value="CROSSOVER JUNCTION ENDODEOXYRIBONUCLEASE RUVC"/>
    <property type="match status" value="1"/>
</dbReference>
<dbReference type="FunFam" id="3.30.420.10:FF:000002">
    <property type="entry name" value="Crossover junction endodeoxyribonuclease RuvC"/>
    <property type="match status" value="1"/>
</dbReference>
<keyword evidence="9 13" id="KW-0238">DNA-binding</keyword>
<dbReference type="RefSeq" id="WP_108728827.1">
    <property type="nucleotide sequence ID" value="NZ_CP025785.1"/>
</dbReference>
<evidence type="ECO:0000256" key="1">
    <source>
        <dbReference type="ARBA" id="ARBA00009518"/>
    </source>
</evidence>
<feature type="binding site" evidence="13">
    <location>
        <position position="142"/>
    </location>
    <ligand>
        <name>Mg(2+)</name>
        <dbReference type="ChEBI" id="CHEBI:18420"/>
        <label>1</label>
    </ligand>
</feature>
<accession>A0A2S1LVX3</accession>
<feature type="binding site" evidence="13">
    <location>
        <position position="7"/>
    </location>
    <ligand>
        <name>Mg(2+)</name>
        <dbReference type="ChEBI" id="CHEBI:18420"/>
        <label>1</label>
    </ligand>
</feature>
<dbReference type="Pfam" id="PF02075">
    <property type="entry name" value="RuvC"/>
    <property type="match status" value="1"/>
</dbReference>
<evidence type="ECO:0000313" key="15">
    <source>
        <dbReference type="EMBL" id="AWG42430.1"/>
    </source>
</evidence>
<dbReference type="GO" id="GO:0005737">
    <property type="term" value="C:cytoplasm"/>
    <property type="evidence" value="ECO:0007669"/>
    <property type="project" value="UniProtKB-SubCell"/>
</dbReference>
<dbReference type="CDD" id="cd16962">
    <property type="entry name" value="RuvC"/>
    <property type="match status" value="1"/>
</dbReference>
<evidence type="ECO:0000256" key="2">
    <source>
        <dbReference type="ARBA" id="ARBA00022490"/>
    </source>
</evidence>
<evidence type="ECO:0000256" key="14">
    <source>
        <dbReference type="NCBIfam" id="TIGR00228"/>
    </source>
</evidence>
<keyword evidence="10 13" id="KW-0233">DNA recombination</keyword>
<dbReference type="EC" id="3.1.21.10" evidence="13 14"/>
<evidence type="ECO:0000256" key="4">
    <source>
        <dbReference type="ARBA" id="ARBA00022723"/>
    </source>
</evidence>
<dbReference type="Proteomes" id="UP000244655">
    <property type="component" value="Chromosome"/>
</dbReference>
<feature type="active site" evidence="13">
    <location>
        <position position="142"/>
    </location>
</feature>
<comment type="subunit">
    <text evidence="13">Homodimer which binds Holliday junction (HJ) DNA. The HJ becomes 2-fold symmetrical on binding to RuvC with unstacked arms; it has a different conformation from HJ DNA in complex with RuvA. In the full resolvosome a probable DNA-RuvA(4)-RuvB(12)-RuvC(2) complex forms which resolves the HJ.</text>
</comment>
<keyword evidence="11 13" id="KW-0234">DNA repair</keyword>
<keyword evidence="3 13" id="KW-0540">Nuclease</keyword>
<dbReference type="PANTHER" id="PTHR30194">
    <property type="entry name" value="CROSSOVER JUNCTION ENDODEOXYRIBONUCLEASE RUVC"/>
    <property type="match status" value="1"/>
</dbReference>
<dbReference type="HAMAP" id="MF_00034">
    <property type="entry name" value="RuvC"/>
    <property type="match status" value="1"/>
</dbReference>
<dbReference type="InterPro" id="IPR002176">
    <property type="entry name" value="X-over_junc_endoDNase_RuvC"/>
</dbReference>
<evidence type="ECO:0000256" key="8">
    <source>
        <dbReference type="ARBA" id="ARBA00022842"/>
    </source>
</evidence>
<dbReference type="AlphaFoldDB" id="A0A2S1LVX3"/>
<dbReference type="GO" id="GO:0006281">
    <property type="term" value="P:DNA repair"/>
    <property type="evidence" value="ECO:0007669"/>
    <property type="project" value="UniProtKB-UniRule"/>
</dbReference>
<proteinExistence type="inferred from homology"/>
<feature type="active site" evidence="13">
    <location>
        <position position="67"/>
    </location>
</feature>
<dbReference type="Gene3D" id="3.30.420.10">
    <property type="entry name" value="Ribonuclease H-like superfamily/Ribonuclease H"/>
    <property type="match status" value="1"/>
</dbReference>
<feature type="active site" evidence="13">
    <location>
        <position position="7"/>
    </location>
</feature>
<comment type="function">
    <text evidence="13">The RuvA-RuvB-RuvC complex processes Holliday junction (HJ) DNA during genetic recombination and DNA repair. Endonuclease that resolves HJ intermediates. Cleaves cruciform DNA by making single-stranded nicks across the HJ at symmetrical positions within the homologous arms, yielding a 5'-phosphate and a 3'-hydroxyl group; requires a central core of homology in the junction. The consensus cleavage sequence is 5'-(A/T)TT(C/G)-3'. Cleavage occurs on the 3'-side of the TT dinucleotide at the point of strand exchange. HJ branch migration catalyzed by RuvA-RuvB allows RuvC to scan DNA until it finds its consensus sequence, where it cleaves and resolves the cruciform DNA.</text>
</comment>
<organism evidence="15 16">
    <name type="scientific">Candidatus Borreliella tachyglossi</name>
    <dbReference type="NCBI Taxonomy" id="1964448"/>
    <lineage>
        <taxon>Bacteria</taxon>
        <taxon>Pseudomonadati</taxon>
        <taxon>Spirochaetota</taxon>
        <taxon>Spirochaetia</taxon>
        <taxon>Spirochaetales</taxon>
        <taxon>Borreliaceae</taxon>
        <taxon>Borreliella</taxon>
    </lineage>
</organism>
<evidence type="ECO:0000256" key="5">
    <source>
        <dbReference type="ARBA" id="ARBA00022759"/>
    </source>
</evidence>
<keyword evidence="4 13" id="KW-0479">Metal-binding</keyword>
<dbReference type="PRINTS" id="PR00696">
    <property type="entry name" value="RSOLVASERUVC"/>
</dbReference>
<dbReference type="OrthoDB" id="9805499at2"/>
<protein>
    <recommendedName>
        <fullName evidence="13 14">Crossover junction endodeoxyribonuclease RuvC</fullName>
        <ecNumber evidence="13 14">3.1.21.10</ecNumber>
    </recommendedName>
    <alternativeName>
        <fullName evidence="13">Holliday junction nuclease RuvC</fullName>
    </alternativeName>
    <alternativeName>
        <fullName evidence="13">Holliday junction resolvase RuvC</fullName>
    </alternativeName>
</protein>
<name>A0A2S1LVX3_9SPIR</name>
<sequence length="160" mass="17996">MRILGIDPGLANVGWGVLDKENSRHMYVQDGTVITRSSMPLKDRIKLISDELGMVIDRFRPNVASIEDIYFAKNKKTAIRVAEARGAIILTLALKNINFYEYTPTQVKNSISGFGRLEKHQVKYMISKLLGMKPDFNFNSDHSSDALALAVCHGNNHQFL</sequence>
<comment type="catalytic activity">
    <reaction evidence="12 13">
        <text>Endonucleolytic cleavage at a junction such as a reciprocal single-stranded crossover between two homologous DNA duplexes (Holliday junction).</text>
        <dbReference type="EC" id="3.1.21.10"/>
    </reaction>
</comment>
<evidence type="ECO:0000256" key="13">
    <source>
        <dbReference type="HAMAP-Rule" id="MF_00034"/>
    </source>
</evidence>
<reference evidence="15 16" key="1">
    <citation type="submission" date="2018-01" db="EMBL/GenBank/DDBJ databases">
        <title>Genome sequence of Borrelia tachyglossi.</title>
        <authorList>
            <person name="Gofton A.W."/>
        </authorList>
    </citation>
    <scope>NUCLEOTIDE SEQUENCE [LARGE SCALE GENOMIC DNA]</scope>
    <source>
        <strain evidence="15 16">Bc-F10-1268</strain>
    </source>
</reference>